<proteinExistence type="inferred from homology"/>
<dbReference type="GO" id="GO:0030288">
    <property type="term" value="C:outer membrane-bounded periplasmic space"/>
    <property type="evidence" value="ECO:0007669"/>
    <property type="project" value="TreeGrafter"/>
</dbReference>
<dbReference type="GO" id="GO:1904680">
    <property type="term" value="F:peptide transmembrane transporter activity"/>
    <property type="evidence" value="ECO:0007669"/>
    <property type="project" value="TreeGrafter"/>
</dbReference>
<feature type="chain" id="PRO_5013265435" description="Solute-binding protein family 5 domain-containing protein" evidence="5">
    <location>
        <begin position="25"/>
        <end position="634"/>
    </location>
</feature>
<organism evidence="7 8">
    <name type="scientific">Teichococcus rhizosphaerae</name>
    <dbReference type="NCBI Taxonomy" id="1335062"/>
    <lineage>
        <taxon>Bacteria</taxon>
        <taxon>Pseudomonadati</taxon>
        <taxon>Pseudomonadota</taxon>
        <taxon>Alphaproteobacteria</taxon>
        <taxon>Acetobacterales</taxon>
        <taxon>Roseomonadaceae</taxon>
        <taxon>Roseomonas</taxon>
    </lineage>
</organism>
<evidence type="ECO:0000256" key="1">
    <source>
        <dbReference type="ARBA" id="ARBA00004418"/>
    </source>
</evidence>
<accession>A0A2C7AAR8</accession>
<protein>
    <recommendedName>
        <fullName evidence="6">Solute-binding protein family 5 domain-containing protein</fullName>
    </recommendedName>
</protein>
<dbReference type="Gene3D" id="3.10.105.10">
    <property type="entry name" value="Dipeptide-binding Protein, Domain 3"/>
    <property type="match status" value="1"/>
</dbReference>
<keyword evidence="8" id="KW-1185">Reference proteome</keyword>
<evidence type="ECO:0000259" key="6">
    <source>
        <dbReference type="Pfam" id="PF00496"/>
    </source>
</evidence>
<dbReference type="Proteomes" id="UP000223527">
    <property type="component" value="Unassembled WGS sequence"/>
</dbReference>
<dbReference type="GO" id="GO:0015833">
    <property type="term" value="P:peptide transport"/>
    <property type="evidence" value="ECO:0007669"/>
    <property type="project" value="TreeGrafter"/>
</dbReference>
<dbReference type="FunFam" id="3.10.105.10:FF:000005">
    <property type="entry name" value="ABC transporter substrate-binding protein"/>
    <property type="match status" value="1"/>
</dbReference>
<dbReference type="InterPro" id="IPR000914">
    <property type="entry name" value="SBP_5_dom"/>
</dbReference>
<comment type="similarity">
    <text evidence="2">Belongs to the bacterial solute-binding protein 5 family.</text>
</comment>
<dbReference type="GO" id="GO:0043190">
    <property type="term" value="C:ATP-binding cassette (ABC) transporter complex"/>
    <property type="evidence" value="ECO:0007669"/>
    <property type="project" value="InterPro"/>
</dbReference>
<dbReference type="GO" id="GO:0042884">
    <property type="term" value="P:microcin transport"/>
    <property type="evidence" value="ECO:0007669"/>
    <property type="project" value="TreeGrafter"/>
</dbReference>
<evidence type="ECO:0000256" key="2">
    <source>
        <dbReference type="ARBA" id="ARBA00005695"/>
    </source>
</evidence>
<evidence type="ECO:0000256" key="5">
    <source>
        <dbReference type="SAM" id="SignalP"/>
    </source>
</evidence>
<dbReference type="SUPFAM" id="SSF53850">
    <property type="entry name" value="Periplasmic binding protein-like II"/>
    <property type="match status" value="1"/>
</dbReference>
<comment type="subcellular location">
    <subcellularLocation>
        <location evidence="1">Periplasm</location>
    </subcellularLocation>
</comment>
<feature type="domain" description="Solute-binding protein family 5" evidence="6">
    <location>
        <begin position="130"/>
        <end position="532"/>
    </location>
</feature>
<gene>
    <name evidence="7" type="ORF">CR162_10425</name>
</gene>
<comment type="caution">
    <text evidence="7">The sequence shown here is derived from an EMBL/GenBank/DDBJ whole genome shotgun (WGS) entry which is preliminary data.</text>
</comment>
<sequence length="634" mass="71525">MRRRHLIASGLALATGPLLSRAWAQQGAGAAAMPAPGTAAPGADGTPQPPRRAHALSLLGEPALAADFTHWPWVNPAAPKGGRMTLTALGSFDSFNPYILRGAPAAGIGQIYDTLMMPSPDEASTEYAHLAQWVELPRDGRGVTFVLNEAARWHDGQPVTAQDVVWTFNTLRQHGRPFFRAYWGDVAEVVAEDARRAAFRFGNADNRELSQILGQMPVLPRHWWEGRDFTQPGLTVPLGSGPYRIEGFEPGRSVTYRRVADYWGRDLPTRRGTQNLDVMRYDYFRDATVALEAFKAGQIDLRVENVAKEWATGYDFPAARRGLVKREEIRHELPTGMQGFAMNLRRPIFQDRRVREALGLVFDFEWMNANLFYGSYTRTTSYFSNSELAATGLPSEGELMVLSAFRGRLPEEVFTTEFRVPASDGSNNNRENARRALGLLREAGWTVRERRLVNDKGEPFSFEILLNSATFERVALPYIQALQRLGIEARVRTVDPAQYQVRMDAFDYDMTVELFGQSLSPGNEQRDFWGSEKAREQGSRNTLGIADPIIDALVELVIAAPDRQALIDRTRALDRVLLWGHYVIPHWHSRSFRVAWWDKFGRPERNPRYALDLQSWWVEPAKDRALPADRNVAN</sequence>
<feature type="region of interest" description="Disordered" evidence="4">
    <location>
        <begin position="30"/>
        <end position="52"/>
    </location>
</feature>
<feature type="signal peptide" evidence="5">
    <location>
        <begin position="1"/>
        <end position="24"/>
    </location>
</feature>
<dbReference type="PANTHER" id="PTHR30290:SF64">
    <property type="entry name" value="ABC TRANSPORTER PERIPLASMIC BINDING PROTEIN"/>
    <property type="match status" value="1"/>
</dbReference>
<dbReference type="PIRSF" id="PIRSF002741">
    <property type="entry name" value="MppA"/>
    <property type="match status" value="1"/>
</dbReference>
<dbReference type="Gene3D" id="3.40.190.10">
    <property type="entry name" value="Periplasmic binding protein-like II"/>
    <property type="match status" value="1"/>
</dbReference>
<reference evidence="7 8" key="1">
    <citation type="submission" date="2017-10" db="EMBL/GenBank/DDBJ databases">
        <authorList>
            <person name="Banno H."/>
            <person name="Chua N.-H."/>
        </authorList>
    </citation>
    <scope>NUCLEOTIDE SEQUENCE [LARGE SCALE GENOMIC DNA]</scope>
    <source>
        <strain evidence="7 8">YW11</strain>
    </source>
</reference>
<keyword evidence="3 5" id="KW-0732">Signal</keyword>
<name>A0A2C7AAR8_9PROT</name>
<dbReference type="InterPro" id="IPR030678">
    <property type="entry name" value="Peptide/Ni-bd"/>
</dbReference>
<dbReference type="OrthoDB" id="9803988at2"/>
<dbReference type="InterPro" id="IPR039424">
    <property type="entry name" value="SBP_5"/>
</dbReference>
<dbReference type="CDD" id="cd08497">
    <property type="entry name" value="MbnE-like"/>
    <property type="match status" value="1"/>
</dbReference>
<evidence type="ECO:0000256" key="4">
    <source>
        <dbReference type="SAM" id="MobiDB-lite"/>
    </source>
</evidence>
<evidence type="ECO:0000313" key="8">
    <source>
        <dbReference type="Proteomes" id="UP000223527"/>
    </source>
</evidence>
<dbReference type="AlphaFoldDB" id="A0A2C7AAR8"/>
<dbReference type="EMBL" id="PDNU01000015">
    <property type="protein sequence ID" value="PHK95149.1"/>
    <property type="molecule type" value="Genomic_DNA"/>
</dbReference>
<feature type="compositionally biased region" description="Low complexity" evidence="4">
    <location>
        <begin position="30"/>
        <end position="46"/>
    </location>
</feature>
<dbReference type="PANTHER" id="PTHR30290">
    <property type="entry name" value="PERIPLASMIC BINDING COMPONENT OF ABC TRANSPORTER"/>
    <property type="match status" value="1"/>
</dbReference>
<dbReference type="Pfam" id="PF00496">
    <property type="entry name" value="SBP_bac_5"/>
    <property type="match status" value="1"/>
</dbReference>
<evidence type="ECO:0000313" key="7">
    <source>
        <dbReference type="EMBL" id="PHK95149.1"/>
    </source>
</evidence>
<dbReference type="RefSeq" id="WP_099095482.1">
    <property type="nucleotide sequence ID" value="NZ_PDNU01000015.1"/>
</dbReference>
<evidence type="ECO:0000256" key="3">
    <source>
        <dbReference type="ARBA" id="ARBA00022729"/>
    </source>
</evidence>